<dbReference type="InterPro" id="IPR002539">
    <property type="entry name" value="MaoC-like_dom"/>
</dbReference>
<dbReference type="InterPro" id="IPR029069">
    <property type="entry name" value="HotDog_dom_sf"/>
</dbReference>
<feature type="region of interest" description="Disordered" evidence="2">
    <location>
        <begin position="246"/>
        <end position="266"/>
    </location>
</feature>
<dbReference type="PANTHER" id="PTHR43841:SF1">
    <property type="entry name" value="3-HYDROXYACYL-THIOESTER DEHYDRATASE X"/>
    <property type="match status" value="1"/>
</dbReference>
<evidence type="ECO:0000259" key="3">
    <source>
        <dbReference type="Pfam" id="PF01575"/>
    </source>
</evidence>
<feature type="compositionally biased region" description="Gly residues" evidence="2">
    <location>
        <begin position="248"/>
        <end position="260"/>
    </location>
</feature>
<feature type="region of interest" description="Disordered" evidence="2">
    <location>
        <begin position="153"/>
        <end position="184"/>
    </location>
</feature>
<evidence type="ECO:0000313" key="5">
    <source>
        <dbReference type="Proteomes" id="UP001183414"/>
    </source>
</evidence>
<dbReference type="SUPFAM" id="SSF54637">
    <property type="entry name" value="Thioesterase/thiol ester dehydrase-isomerase"/>
    <property type="match status" value="2"/>
</dbReference>
<keyword evidence="5" id="KW-1185">Reference proteome</keyword>
<evidence type="ECO:0000256" key="1">
    <source>
        <dbReference type="ARBA" id="ARBA00005254"/>
    </source>
</evidence>
<evidence type="ECO:0000256" key="2">
    <source>
        <dbReference type="SAM" id="MobiDB-lite"/>
    </source>
</evidence>
<feature type="domain" description="MaoC-like" evidence="3">
    <location>
        <begin position="201"/>
        <end position="239"/>
    </location>
</feature>
<dbReference type="Pfam" id="PF01575">
    <property type="entry name" value="MaoC_dehydratas"/>
    <property type="match status" value="1"/>
</dbReference>
<gene>
    <name evidence="4" type="ORF">RM572_18230</name>
</gene>
<comment type="similarity">
    <text evidence="1">Belongs to the enoyl-CoA hydratase/isomerase family.</text>
</comment>
<dbReference type="PANTHER" id="PTHR43841">
    <property type="entry name" value="3-HYDROXYACYL-THIOESTER DEHYDRATASE HTDX-RELATED"/>
    <property type="match status" value="1"/>
</dbReference>
<dbReference type="Gene3D" id="3.10.129.10">
    <property type="entry name" value="Hotdog Thioesterase"/>
    <property type="match status" value="1"/>
</dbReference>
<accession>A0ABU2NWV7</accession>
<proteinExistence type="inferred from homology"/>
<dbReference type="Proteomes" id="UP001183414">
    <property type="component" value="Unassembled WGS sequence"/>
</dbReference>
<sequence length="319" mass="33457">MALTTTLLRGALGSLRKRPPYEGAALPARVLTAPSVRIDARHVAAYAEVCGFPPTGGTGPLPPTYPHLLGFPLAMRLLAGADFPFPLLGLVHTGIEVAQRRALRPGDRPEIRVHTEGLAPHRRGTAFHVVTSAWLDGAEVWSSRSTYLCRHRRPDAAPETGGADGAVRTNRTDTATRTDGAGDAAPLPVRAEWRLPGDLGRRYGAVSGDRNPIHLHPLTARAFGFPRAIAHGMWTFARCLAETSGTAVGTGAGTGTGTGTGTSDPERLTAHARFAAPVLLPGEVVLLAGDGAEGAFALRDSRDRARLHVSGKVSSGPPS</sequence>
<evidence type="ECO:0000313" key="4">
    <source>
        <dbReference type="EMBL" id="MDT0380693.1"/>
    </source>
</evidence>
<reference evidence="5" key="1">
    <citation type="submission" date="2023-07" db="EMBL/GenBank/DDBJ databases">
        <title>30 novel species of actinomycetes from the DSMZ collection.</title>
        <authorList>
            <person name="Nouioui I."/>
        </authorList>
    </citation>
    <scope>NUCLEOTIDE SEQUENCE [LARGE SCALE GENOMIC DNA]</scope>
    <source>
        <strain evidence="5">DSM 42041</strain>
    </source>
</reference>
<protein>
    <submittedName>
        <fullName evidence="4">MaoC/PaaZ C-terminal domain-containing protein</fullName>
    </submittedName>
</protein>
<dbReference type="RefSeq" id="WP_311674462.1">
    <property type="nucleotide sequence ID" value="NZ_JAVREQ010000016.1"/>
</dbReference>
<comment type="caution">
    <text evidence="4">The sequence shown here is derived from an EMBL/GenBank/DDBJ whole genome shotgun (WGS) entry which is preliminary data.</text>
</comment>
<dbReference type="EMBL" id="JAVREQ010000016">
    <property type="protein sequence ID" value="MDT0380693.1"/>
    <property type="molecule type" value="Genomic_DNA"/>
</dbReference>
<name>A0ABU2NWV7_9ACTN</name>
<organism evidence="4 5">
    <name type="scientific">Streptomyces hazeniae</name>
    <dbReference type="NCBI Taxonomy" id="3075538"/>
    <lineage>
        <taxon>Bacteria</taxon>
        <taxon>Bacillati</taxon>
        <taxon>Actinomycetota</taxon>
        <taxon>Actinomycetes</taxon>
        <taxon>Kitasatosporales</taxon>
        <taxon>Streptomycetaceae</taxon>
        <taxon>Streptomyces</taxon>
    </lineage>
</organism>